<evidence type="ECO:0000313" key="4">
    <source>
        <dbReference type="Proteomes" id="UP000282084"/>
    </source>
</evidence>
<accession>A0A495VYA0</accession>
<evidence type="ECO:0000313" key="3">
    <source>
        <dbReference type="EMBL" id="RKT53563.1"/>
    </source>
</evidence>
<comment type="caution">
    <text evidence="3">The sequence shown here is derived from an EMBL/GenBank/DDBJ whole genome shotgun (WGS) entry which is preliminary data.</text>
</comment>
<sequence>MANLAKSFKAALSQIEPEEDAKNAQEAHKQVTEALEADDRLKKLGVSTFLIGSYGRHVSIKRVKDVDVFARLTKATSSLRPGDILDHVTEVLEEAFPDCVERQHRSVMIKFPDFDLSVDVVIARPCVYHPDDHWQIPEKIEDDGRASWVETNPIKMAELTTAANKDFLLNPNDDESGIYMPMVKLIRQVRRTWVDDQPGGYYFEVLTYHAFQDLQPDESTIASYLSVILGGIAERLPDYVDEGPDDPTLDDRTIKTKATAEQIEAAAERIAEAAALAKKALEEEDPCKSAVLWRDLLGETQDIEEPEHVFPLPDYCNPDGSTKSSGRALVKGAPAVPAGQDRYA</sequence>
<dbReference type="GO" id="GO:0051607">
    <property type="term" value="P:defense response to virus"/>
    <property type="evidence" value="ECO:0007669"/>
    <property type="project" value="UniProtKB-KW"/>
</dbReference>
<dbReference type="InterPro" id="IPR043519">
    <property type="entry name" value="NT_sf"/>
</dbReference>
<evidence type="ECO:0008006" key="5">
    <source>
        <dbReference type="Google" id="ProtNLM"/>
    </source>
</evidence>
<reference evidence="3 4" key="1">
    <citation type="submission" date="2018-10" db="EMBL/GenBank/DDBJ databases">
        <title>Sequencing the genomes of 1000 actinobacteria strains.</title>
        <authorList>
            <person name="Klenk H.-P."/>
        </authorList>
    </citation>
    <scope>NUCLEOTIDE SEQUENCE [LARGE SCALE GENOMIC DNA]</scope>
    <source>
        <strain evidence="3 4">DSM 43800</strain>
    </source>
</reference>
<dbReference type="Gene3D" id="3.30.460.10">
    <property type="entry name" value="Beta Polymerase, domain 2"/>
    <property type="match status" value="1"/>
</dbReference>
<dbReference type="OrthoDB" id="3328101at2"/>
<keyword evidence="1" id="KW-0051">Antiviral defense</keyword>
<gene>
    <name evidence="3" type="ORF">C8E97_2131</name>
</gene>
<dbReference type="RefSeq" id="WP_121003920.1">
    <property type="nucleotide sequence ID" value="NZ_RBXO01000001.1"/>
</dbReference>
<protein>
    <recommendedName>
        <fullName evidence="5">Nucleotidyltransferase</fullName>
    </recommendedName>
</protein>
<proteinExistence type="predicted"/>
<organism evidence="3 4">
    <name type="scientific">Saccharothrix australiensis</name>
    <dbReference type="NCBI Taxonomy" id="2072"/>
    <lineage>
        <taxon>Bacteria</taxon>
        <taxon>Bacillati</taxon>
        <taxon>Actinomycetota</taxon>
        <taxon>Actinomycetes</taxon>
        <taxon>Pseudonocardiales</taxon>
        <taxon>Pseudonocardiaceae</taxon>
        <taxon>Saccharothrix</taxon>
    </lineage>
</organism>
<dbReference type="Pfam" id="PF18144">
    <property type="entry name" value="SMODS"/>
    <property type="match status" value="1"/>
</dbReference>
<feature type="region of interest" description="Disordered" evidence="2">
    <location>
        <begin position="314"/>
        <end position="344"/>
    </location>
</feature>
<evidence type="ECO:0000256" key="1">
    <source>
        <dbReference type="ARBA" id="ARBA00023118"/>
    </source>
</evidence>
<dbReference type="AlphaFoldDB" id="A0A495VYA0"/>
<dbReference type="Proteomes" id="UP000282084">
    <property type="component" value="Unassembled WGS sequence"/>
</dbReference>
<name>A0A495VYA0_9PSEU</name>
<dbReference type="CDD" id="cd05400">
    <property type="entry name" value="NT_2-5OAS_ClassI-CCAase"/>
    <property type="match status" value="1"/>
</dbReference>
<dbReference type="SUPFAM" id="SSF81301">
    <property type="entry name" value="Nucleotidyltransferase"/>
    <property type="match status" value="1"/>
</dbReference>
<dbReference type="InterPro" id="IPR006116">
    <property type="entry name" value="NT_2-5OAS_ClassI-CCAase"/>
</dbReference>
<keyword evidence="4" id="KW-1185">Reference proteome</keyword>
<dbReference type="GO" id="GO:0016779">
    <property type="term" value="F:nucleotidyltransferase activity"/>
    <property type="evidence" value="ECO:0007669"/>
    <property type="project" value="InterPro"/>
</dbReference>
<evidence type="ECO:0000256" key="2">
    <source>
        <dbReference type="SAM" id="MobiDB-lite"/>
    </source>
</evidence>
<dbReference type="EMBL" id="RBXO01000001">
    <property type="protein sequence ID" value="RKT53563.1"/>
    <property type="molecule type" value="Genomic_DNA"/>
</dbReference>